<dbReference type="PANTHER" id="PTHR23421">
    <property type="entry name" value="BETA-GALACTOSIDASE RELATED"/>
    <property type="match status" value="1"/>
</dbReference>
<dbReference type="InterPro" id="IPR008979">
    <property type="entry name" value="Galactose-bd-like_sf"/>
</dbReference>
<keyword evidence="5" id="KW-0052">Apoplast</keyword>
<comment type="subcellular location">
    <subcellularLocation>
        <location evidence="2">Secreted</location>
        <location evidence="2">Extracellular space</location>
        <location evidence="2">Apoplast</location>
    </subcellularLocation>
</comment>
<sequence length="246" mass="27217">VGVCGEKEQVFTEEGAKKVKWTPVTGVVHTIIPYVEFVFSTTFFSLSQLFGMLQTYFDAPEGTDPVALKMDQMQKGMLWVNGKSLSRYWVSFLSPLGQPTQSEYHVPRAFLKPNTNLLVVCEETGGHPAKIEIVTVNRDTICSMITEYHPPNVKIFESSGSKFCPVVEDLKAGAHLTCPDDNVIEKVEFASYGDPDGACGNFTMGTCTSQNSIKVAEKYCLGKHTCTIPIERVTFDEPNKDPCPNI</sequence>
<evidence type="ECO:0000256" key="7">
    <source>
        <dbReference type="ARBA" id="ARBA00022729"/>
    </source>
</evidence>
<proteinExistence type="inferred from homology"/>
<dbReference type="InterPro" id="IPR048913">
    <property type="entry name" value="BetaGal_gal-bd"/>
</dbReference>
<evidence type="ECO:0000259" key="11">
    <source>
        <dbReference type="PROSITE" id="PS50228"/>
    </source>
</evidence>
<dbReference type="InterPro" id="IPR000922">
    <property type="entry name" value="Lectin_gal-bd_dom"/>
</dbReference>
<dbReference type="AlphaFoldDB" id="A0A9J6AJG7"/>
<dbReference type="CDD" id="cd22842">
    <property type="entry name" value="Gal_Rha_Lectin_BGal"/>
    <property type="match status" value="1"/>
</dbReference>
<dbReference type="Proteomes" id="UP000824120">
    <property type="component" value="Chromosome 2"/>
</dbReference>
<evidence type="ECO:0000256" key="3">
    <source>
        <dbReference type="ARBA" id="ARBA00009809"/>
    </source>
</evidence>
<dbReference type="InterPro" id="IPR001944">
    <property type="entry name" value="Glycoside_Hdrlase_35"/>
</dbReference>
<dbReference type="PROSITE" id="PS50228">
    <property type="entry name" value="SUEL_LECTIN"/>
    <property type="match status" value="1"/>
</dbReference>
<evidence type="ECO:0000256" key="9">
    <source>
        <dbReference type="ARBA" id="ARBA00023180"/>
    </source>
</evidence>
<dbReference type="OrthoDB" id="1651811at2759"/>
<dbReference type="Pfam" id="PF02140">
    <property type="entry name" value="SUEL_Lectin"/>
    <property type="match status" value="1"/>
</dbReference>
<evidence type="ECO:0000256" key="10">
    <source>
        <dbReference type="ARBA" id="ARBA00023295"/>
    </source>
</evidence>
<name>A0A9J6AJG7_SOLCO</name>
<comment type="similarity">
    <text evidence="3">Belongs to the glycosyl hydrolase 35 family.</text>
</comment>
<organism evidence="12 13">
    <name type="scientific">Solanum commersonii</name>
    <name type="common">Commerson's wild potato</name>
    <name type="synonym">Commerson's nightshade</name>
    <dbReference type="NCBI Taxonomy" id="4109"/>
    <lineage>
        <taxon>Eukaryota</taxon>
        <taxon>Viridiplantae</taxon>
        <taxon>Streptophyta</taxon>
        <taxon>Embryophyta</taxon>
        <taxon>Tracheophyta</taxon>
        <taxon>Spermatophyta</taxon>
        <taxon>Magnoliopsida</taxon>
        <taxon>eudicotyledons</taxon>
        <taxon>Gunneridae</taxon>
        <taxon>Pentapetalae</taxon>
        <taxon>asterids</taxon>
        <taxon>lamiids</taxon>
        <taxon>Solanales</taxon>
        <taxon>Solanaceae</taxon>
        <taxon>Solanoideae</taxon>
        <taxon>Solaneae</taxon>
        <taxon>Solanum</taxon>
    </lineage>
</organism>
<evidence type="ECO:0000256" key="8">
    <source>
        <dbReference type="ARBA" id="ARBA00022801"/>
    </source>
</evidence>
<evidence type="ECO:0000313" key="12">
    <source>
        <dbReference type="EMBL" id="KAG5624776.1"/>
    </source>
</evidence>
<keyword evidence="6" id="KW-0964">Secreted</keyword>
<dbReference type="Pfam" id="PF21467">
    <property type="entry name" value="BetaGal_gal-bd"/>
    <property type="match status" value="1"/>
</dbReference>
<dbReference type="GO" id="GO:0005975">
    <property type="term" value="P:carbohydrate metabolic process"/>
    <property type="evidence" value="ECO:0007669"/>
    <property type="project" value="InterPro"/>
</dbReference>
<protein>
    <recommendedName>
        <fullName evidence="4">beta-galactosidase</fullName>
        <ecNumber evidence="4">3.2.1.23</ecNumber>
    </recommendedName>
</protein>
<evidence type="ECO:0000313" key="13">
    <source>
        <dbReference type="Proteomes" id="UP000824120"/>
    </source>
</evidence>
<comment type="catalytic activity">
    <reaction evidence="1">
        <text>Hydrolysis of terminal non-reducing beta-D-galactose residues in beta-D-galactosides.</text>
        <dbReference type="EC" id="3.2.1.23"/>
    </reaction>
</comment>
<dbReference type="GO" id="GO:0030246">
    <property type="term" value="F:carbohydrate binding"/>
    <property type="evidence" value="ECO:0007669"/>
    <property type="project" value="InterPro"/>
</dbReference>
<evidence type="ECO:0000256" key="6">
    <source>
        <dbReference type="ARBA" id="ARBA00022525"/>
    </source>
</evidence>
<dbReference type="Gene3D" id="2.60.120.740">
    <property type="match status" value="1"/>
</dbReference>
<comment type="caution">
    <text evidence="12">The sequence shown here is derived from an EMBL/GenBank/DDBJ whole genome shotgun (WGS) entry which is preliminary data.</text>
</comment>
<accession>A0A9J6AJG7</accession>
<evidence type="ECO:0000256" key="2">
    <source>
        <dbReference type="ARBA" id="ARBA00004271"/>
    </source>
</evidence>
<dbReference type="GO" id="GO:0048046">
    <property type="term" value="C:apoplast"/>
    <property type="evidence" value="ECO:0007669"/>
    <property type="project" value="UniProtKB-SubCell"/>
</dbReference>
<keyword evidence="13" id="KW-1185">Reference proteome</keyword>
<dbReference type="EC" id="3.2.1.23" evidence="4"/>
<reference evidence="12 13" key="1">
    <citation type="submission" date="2020-09" db="EMBL/GenBank/DDBJ databases">
        <title>De no assembly of potato wild relative species, Solanum commersonii.</title>
        <authorList>
            <person name="Cho K."/>
        </authorList>
    </citation>
    <scope>NUCLEOTIDE SEQUENCE [LARGE SCALE GENOMIC DNA]</scope>
    <source>
        <strain evidence="12">LZ3.2</strain>
        <tissue evidence="12">Leaf</tissue>
    </source>
</reference>
<feature type="domain" description="SUEL-type lectin" evidence="11">
    <location>
        <begin position="174"/>
        <end position="246"/>
    </location>
</feature>
<dbReference type="GO" id="GO:0004565">
    <property type="term" value="F:beta-galactosidase activity"/>
    <property type="evidence" value="ECO:0007669"/>
    <property type="project" value="UniProtKB-EC"/>
</dbReference>
<keyword evidence="10" id="KW-0326">Glycosidase</keyword>
<dbReference type="SUPFAM" id="SSF49785">
    <property type="entry name" value="Galactose-binding domain-like"/>
    <property type="match status" value="1"/>
</dbReference>
<evidence type="ECO:0000256" key="4">
    <source>
        <dbReference type="ARBA" id="ARBA00012756"/>
    </source>
</evidence>
<gene>
    <name evidence="12" type="ORF">H5410_009994</name>
</gene>
<feature type="non-terminal residue" evidence="12">
    <location>
        <position position="1"/>
    </location>
</feature>
<dbReference type="EMBL" id="JACXVP010000002">
    <property type="protein sequence ID" value="KAG5624776.1"/>
    <property type="molecule type" value="Genomic_DNA"/>
</dbReference>
<evidence type="ECO:0000256" key="1">
    <source>
        <dbReference type="ARBA" id="ARBA00001412"/>
    </source>
</evidence>
<keyword evidence="7" id="KW-0732">Signal</keyword>
<keyword evidence="9" id="KW-0325">Glycoprotein</keyword>
<dbReference type="Gene3D" id="2.60.120.260">
    <property type="entry name" value="Galactose-binding domain-like"/>
    <property type="match status" value="1"/>
</dbReference>
<evidence type="ECO:0000256" key="5">
    <source>
        <dbReference type="ARBA" id="ARBA00022523"/>
    </source>
</evidence>
<dbReference type="FunFam" id="2.60.120.260:FF:000050">
    <property type="entry name" value="Beta-galactosidase"/>
    <property type="match status" value="1"/>
</dbReference>
<dbReference type="InterPro" id="IPR043159">
    <property type="entry name" value="Lectin_gal-bd_sf"/>
</dbReference>
<keyword evidence="8" id="KW-0378">Hydrolase</keyword>